<gene>
    <name evidence="2" type="ORF">C8N24_2185</name>
</gene>
<dbReference type="Proteomes" id="UP000278962">
    <property type="component" value="Unassembled WGS sequence"/>
</dbReference>
<organism evidence="2 3">
    <name type="scientific">Solirubrobacter pauli</name>
    <dbReference type="NCBI Taxonomy" id="166793"/>
    <lineage>
        <taxon>Bacteria</taxon>
        <taxon>Bacillati</taxon>
        <taxon>Actinomycetota</taxon>
        <taxon>Thermoleophilia</taxon>
        <taxon>Solirubrobacterales</taxon>
        <taxon>Solirubrobacteraceae</taxon>
        <taxon>Solirubrobacter</taxon>
    </lineage>
</organism>
<dbReference type="InterPro" id="IPR036513">
    <property type="entry name" value="STAS_dom_sf"/>
</dbReference>
<comment type="caution">
    <text evidence="2">The sequence shown here is derived from an EMBL/GenBank/DDBJ whole genome shotgun (WGS) entry which is preliminary data.</text>
</comment>
<dbReference type="RefSeq" id="WP_121250040.1">
    <property type="nucleotide sequence ID" value="NZ_RBIL01000001.1"/>
</dbReference>
<dbReference type="PROSITE" id="PS50801">
    <property type="entry name" value="STAS"/>
    <property type="match status" value="1"/>
</dbReference>
<reference evidence="2 3" key="1">
    <citation type="submission" date="2018-10" db="EMBL/GenBank/DDBJ databases">
        <title>Genomic Encyclopedia of Archaeal and Bacterial Type Strains, Phase II (KMG-II): from individual species to whole genera.</title>
        <authorList>
            <person name="Goeker M."/>
        </authorList>
    </citation>
    <scope>NUCLEOTIDE SEQUENCE [LARGE SCALE GENOMIC DNA]</scope>
    <source>
        <strain evidence="2 3">DSM 14954</strain>
    </source>
</reference>
<dbReference type="InterPro" id="IPR002645">
    <property type="entry name" value="STAS_dom"/>
</dbReference>
<dbReference type="OrthoDB" id="5243501at2"/>
<dbReference type="Gene3D" id="3.30.750.24">
    <property type="entry name" value="STAS domain"/>
    <property type="match status" value="1"/>
</dbReference>
<evidence type="ECO:0000313" key="2">
    <source>
        <dbReference type="EMBL" id="RKQ92339.1"/>
    </source>
</evidence>
<dbReference type="AlphaFoldDB" id="A0A660LCP6"/>
<feature type="domain" description="STAS" evidence="1">
    <location>
        <begin position="42"/>
        <end position="124"/>
    </location>
</feature>
<dbReference type="SUPFAM" id="SSF52091">
    <property type="entry name" value="SpoIIaa-like"/>
    <property type="match status" value="1"/>
</dbReference>
<dbReference type="EMBL" id="RBIL01000001">
    <property type="protein sequence ID" value="RKQ92339.1"/>
    <property type="molecule type" value="Genomic_DNA"/>
</dbReference>
<sequence>MFTSQSLRAVPKPGSVGFKEHRLDDVVHQIDVAGALEDISELSRRIEAALAGGVRWLILDLSEAAVVSDLVLEGLVDAAGALRSRKGELIVAGAQRHVAQRLAAYDVAHRPAVAANVDQAVMILKMLRPKTDIRRAKQRITSLQLPRIEPH</sequence>
<evidence type="ECO:0000259" key="1">
    <source>
        <dbReference type="PROSITE" id="PS50801"/>
    </source>
</evidence>
<name>A0A660LCP6_9ACTN</name>
<dbReference type="Pfam" id="PF01740">
    <property type="entry name" value="STAS"/>
    <property type="match status" value="1"/>
</dbReference>
<protein>
    <submittedName>
        <fullName evidence="2">Anti-anti-sigma regulatory factor</fullName>
    </submittedName>
</protein>
<accession>A0A660LCP6</accession>
<proteinExistence type="predicted"/>
<keyword evidence="3" id="KW-1185">Reference proteome</keyword>
<evidence type="ECO:0000313" key="3">
    <source>
        <dbReference type="Proteomes" id="UP000278962"/>
    </source>
</evidence>